<dbReference type="GeneTree" id="ENSGT00950000183047"/>
<organism evidence="20 21">
    <name type="scientific">Oryzias sinensis</name>
    <name type="common">Chinese medaka</name>
    <dbReference type="NCBI Taxonomy" id="183150"/>
    <lineage>
        <taxon>Eukaryota</taxon>
        <taxon>Metazoa</taxon>
        <taxon>Chordata</taxon>
        <taxon>Craniata</taxon>
        <taxon>Vertebrata</taxon>
        <taxon>Euteleostomi</taxon>
        <taxon>Actinopterygii</taxon>
        <taxon>Neopterygii</taxon>
        <taxon>Teleostei</taxon>
        <taxon>Neoteleostei</taxon>
        <taxon>Acanthomorphata</taxon>
        <taxon>Ovalentaria</taxon>
        <taxon>Atherinomorphae</taxon>
        <taxon>Beloniformes</taxon>
        <taxon>Adrianichthyidae</taxon>
        <taxon>Oryziinae</taxon>
        <taxon>Oryzias</taxon>
    </lineage>
</organism>
<dbReference type="Gene3D" id="6.10.140.470">
    <property type="match status" value="1"/>
</dbReference>
<dbReference type="GO" id="GO:0007165">
    <property type="term" value="P:signal transduction"/>
    <property type="evidence" value="ECO:0007669"/>
    <property type="project" value="InterPro"/>
</dbReference>
<dbReference type="GO" id="GO:0006897">
    <property type="term" value="P:endocytosis"/>
    <property type="evidence" value="ECO:0007669"/>
    <property type="project" value="UniProtKB-KW"/>
</dbReference>
<feature type="domain" description="REM-1" evidence="19">
    <location>
        <begin position="346"/>
        <end position="423"/>
    </location>
</feature>
<dbReference type="GO" id="GO:0005938">
    <property type="term" value="C:cell cortex"/>
    <property type="evidence" value="ECO:0007669"/>
    <property type="project" value="UniProtKB-SubCell"/>
</dbReference>
<proteinExistence type="inferred from homology"/>
<feature type="coiled-coil region" evidence="15">
    <location>
        <begin position="353"/>
        <end position="387"/>
    </location>
</feature>
<evidence type="ECO:0000256" key="12">
    <source>
        <dbReference type="ARBA" id="ARBA00023212"/>
    </source>
</evidence>
<evidence type="ECO:0000256" key="9">
    <source>
        <dbReference type="ARBA" id="ARBA00023054"/>
    </source>
</evidence>
<keyword evidence="7" id="KW-0963">Cytoplasm</keyword>
<dbReference type="FunFam" id="1.20.1270.60:FF:000002">
    <property type="entry name" value="Formin-binding protein 1-like isoform 1"/>
    <property type="match status" value="1"/>
</dbReference>
<keyword evidence="21" id="KW-1185">Reference proteome</keyword>
<keyword evidence="8" id="KW-0254">Endocytosis</keyword>
<dbReference type="Gene3D" id="2.30.30.40">
    <property type="entry name" value="SH3 Domains"/>
    <property type="match status" value="1"/>
</dbReference>
<sequence>MSWGTELWDQFDNLDKHTQWGIDFLERYAKFVKERLEVEQNYAKQLRNLVKKYCPKRSKDDEPRFTSCLSFYSILNELNDYAGQRELVAEEMALKVYNELMRYSQDLKAERKHHLQEGRKAQQYLDQCWKQMDNSKKKFERECKEAEKSQLNYERLDSDINATKSEVEKAKNQFYMRTHMADESKNEYAAQLQNFNGEQWKHFNNAIPHIFKNLQHMDERRTVKLGETYRSFAEAERKVIPIISKCLDGMVTAAKAVDERKDSSLVVESFKSGFEPPGDFPFEDFSQNLSGTGSDGTISNTPKGERERDGVQGPRSEPKPTLGKAKNKLWLFGKKPKAPSLEDFSHLPPEQRRKRLQQKIEELSRELQKQMDQRDALNKMKDVYEKNPQMGDPTSLQPKISETICNMEKLRSEIHKNETWLAEVEGKQSSRGDRRPSTDNHQHTPQGRESPEGSYTDDTSQEHHTPHRRPGPTQPANRNPDPHEFDDEFDDDDPLPVIGHCKALYYFDGKNEGTLMMAEDEVLYIIEEDKGDGWTRARKQSGEEGYVPTSYVEITMEKNSKGAVTYI</sequence>
<feature type="compositionally biased region" description="Basic and acidic residues" evidence="16">
    <location>
        <begin position="420"/>
        <end position="442"/>
    </location>
</feature>
<dbReference type="Proteomes" id="UP000694383">
    <property type="component" value="Unplaced"/>
</dbReference>
<evidence type="ECO:0000259" key="17">
    <source>
        <dbReference type="PROSITE" id="PS50002"/>
    </source>
</evidence>
<evidence type="ECO:0000256" key="4">
    <source>
        <dbReference type="ARBA" id="ARBA00009426"/>
    </source>
</evidence>
<dbReference type="SMART" id="SM00326">
    <property type="entry name" value="SH3"/>
    <property type="match status" value="1"/>
</dbReference>
<feature type="compositionally biased region" description="Polar residues" evidence="16">
    <location>
        <begin position="287"/>
        <end position="302"/>
    </location>
</feature>
<reference evidence="20" key="1">
    <citation type="submission" date="2025-08" db="UniProtKB">
        <authorList>
            <consortium name="Ensembl"/>
        </authorList>
    </citation>
    <scope>IDENTIFICATION</scope>
</reference>
<reference evidence="20" key="2">
    <citation type="submission" date="2025-09" db="UniProtKB">
        <authorList>
            <consortium name="Ensembl"/>
        </authorList>
    </citation>
    <scope>IDENTIFICATION</scope>
</reference>
<protein>
    <submittedName>
        <fullName evidence="20">Formin binding protein 1-like</fullName>
    </submittedName>
</protein>
<keyword evidence="12" id="KW-0206">Cytoskeleton</keyword>
<feature type="coiled-coil region" evidence="15">
    <location>
        <begin position="136"/>
        <end position="173"/>
    </location>
</feature>
<dbReference type="SUPFAM" id="SSF50044">
    <property type="entry name" value="SH3-domain"/>
    <property type="match status" value="1"/>
</dbReference>
<dbReference type="CDD" id="cd11628">
    <property type="entry name" value="HR1_CIP4_FNBP1L"/>
    <property type="match status" value="1"/>
</dbReference>
<dbReference type="InterPro" id="IPR027267">
    <property type="entry name" value="AH/BAR_dom_sf"/>
</dbReference>
<feature type="domain" description="SH3" evidence="17">
    <location>
        <begin position="496"/>
        <end position="557"/>
    </location>
</feature>
<feature type="region of interest" description="Disordered" evidence="16">
    <location>
        <begin position="278"/>
        <end position="323"/>
    </location>
</feature>
<dbReference type="GO" id="GO:0005886">
    <property type="term" value="C:plasma membrane"/>
    <property type="evidence" value="ECO:0007669"/>
    <property type="project" value="UniProtKB-SubCell"/>
</dbReference>
<dbReference type="GO" id="GO:0005856">
    <property type="term" value="C:cytoskeleton"/>
    <property type="evidence" value="ECO:0007669"/>
    <property type="project" value="UniProtKB-SubCell"/>
</dbReference>
<feature type="domain" description="F-BAR" evidence="18">
    <location>
        <begin position="1"/>
        <end position="262"/>
    </location>
</feature>
<dbReference type="PROSITE" id="PS51860">
    <property type="entry name" value="REM_1"/>
    <property type="match status" value="1"/>
</dbReference>
<dbReference type="InterPro" id="IPR057870">
    <property type="entry name" value="HR1_TOCA"/>
</dbReference>
<evidence type="ECO:0000256" key="8">
    <source>
        <dbReference type="ARBA" id="ARBA00022583"/>
    </source>
</evidence>
<evidence type="ECO:0000256" key="13">
    <source>
        <dbReference type="PROSITE-ProRule" id="PRU00192"/>
    </source>
</evidence>
<dbReference type="InterPro" id="IPR001060">
    <property type="entry name" value="FCH_dom"/>
</dbReference>
<dbReference type="Pfam" id="PF14604">
    <property type="entry name" value="SH3_9"/>
    <property type="match status" value="1"/>
</dbReference>
<dbReference type="Pfam" id="PF00611">
    <property type="entry name" value="FCH"/>
    <property type="match status" value="1"/>
</dbReference>
<dbReference type="InterPro" id="IPR036028">
    <property type="entry name" value="SH3-like_dom_sf"/>
</dbReference>
<dbReference type="PANTHER" id="PTHR15735">
    <property type="entry name" value="FCH AND DOUBLE SH3 DOMAINS PROTEIN"/>
    <property type="match status" value="1"/>
</dbReference>
<dbReference type="GO" id="GO:0008289">
    <property type="term" value="F:lipid binding"/>
    <property type="evidence" value="ECO:0007669"/>
    <property type="project" value="UniProtKB-KW"/>
</dbReference>
<comment type="similarity">
    <text evidence="4">Belongs to the FNBP1 family.</text>
</comment>
<evidence type="ECO:0000256" key="16">
    <source>
        <dbReference type="SAM" id="MobiDB-lite"/>
    </source>
</evidence>
<evidence type="ECO:0000256" key="3">
    <source>
        <dbReference type="ARBA" id="ARBA00004544"/>
    </source>
</evidence>
<dbReference type="AlphaFoldDB" id="A0A8C7Y778"/>
<evidence type="ECO:0000256" key="7">
    <source>
        <dbReference type="ARBA" id="ARBA00022490"/>
    </source>
</evidence>
<evidence type="ECO:0000256" key="5">
    <source>
        <dbReference type="ARBA" id="ARBA00022443"/>
    </source>
</evidence>
<keyword evidence="5 13" id="KW-0728">SH3 domain</keyword>
<evidence type="ECO:0000256" key="14">
    <source>
        <dbReference type="PROSITE-ProRule" id="PRU01077"/>
    </source>
</evidence>
<evidence type="ECO:0000313" key="20">
    <source>
        <dbReference type="Ensembl" id="ENSOSIP00000024316.1"/>
    </source>
</evidence>
<evidence type="ECO:0000256" key="6">
    <source>
        <dbReference type="ARBA" id="ARBA00022475"/>
    </source>
</evidence>
<dbReference type="InterPro" id="IPR057871">
    <property type="entry name" value="HR1_CIP4_FNBP1L"/>
</dbReference>
<dbReference type="FunFam" id="2.30.30.40:FF:000017">
    <property type="entry name" value="Formin-binding protein 1-like isoform 1"/>
    <property type="match status" value="1"/>
</dbReference>
<evidence type="ECO:0000313" key="21">
    <source>
        <dbReference type="Proteomes" id="UP000694383"/>
    </source>
</evidence>
<keyword evidence="10" id="KW-0446">Lipid-binding</keyword>
<dbReference type="PROSITE" id="PS51741">
    <property type="entry name" value="F_BAR"/>
    <property type="match status" value="1"/>
</dbReference>
<evidence type="ECO:0000256" key="2">
    <source>
        <dbReference type="ARBA" id="ARBA00004245"/>
    </source>
</evidence>
<feature type="compositionally biased region" description="Acidic residues" evidence="16">
    <location>
        <begin position="484"/>
        <end position="493"/>
    </location>
</feature>
<keyword evidence="9 14" id="KW-0175">Coiled coil</keyword>
<name>A0A8C7Y778_9TELE</name>
<dbReference type="InterPro" id="IPR001452">
    <property type="entry name" value="SH3_domain"/>
</dbReference>
<evidence type="ECO:0000256" key="1">
    <source>
        <dbReference type="ARBA" id="ARBA00004236"/>
    </source>
</evidence>
<keyword evidence="11" id="KW-0472">Membrane</keyword>
<dbReference type="SUPFAM" id="SSF103657">
    <property type="entry name" value="BAR/IMD domain-like"/>
    <property type="match status" value="1"/>
</dbReference>
<evidence type="ECO:0000256" key="10">
    <source>
        <dbReference type="ARBA" id="ARBA00023121"/>
    </source>
</evidence>
<accession>A0A8C7Y778</accession>
<dbReference type="InterPro" id="IPR031160">
    <property type="entry name" value="F_BAR_dom"/>
</dbReference>
<feature type="region of interest" description="Disordered" evidence="16">
    <location>
        <begin position="420"/>
        <end position="493"/>
    </location>
</feature>
<evidence type="ECO:0000256" key="11">
    <source>
        <dbReference type="ARBA" id="ARBA00023136"/>
    </source>
</evidence>
<dbReference type="InterPro" id="IPR011072">
    <property type="entry name" value="HR1_rho-bd"/>
</dbReference>
<dbReference type="Ensembl" id="ENSOSIT00000025672.1">
    <property type="protein sequence ID" value="ENSOSIP00000024316.1"/>
    <property type="gene ID" value="ENSOSIG00000012760.1"/>
</dbReference>
<dbReference type="PROSITE" id="PS50002">
    <property type="entry name" value="SH3"/>
    <property type="match status" value="1"/>
</dbReference>
<evidence type="ECO:0000256" key="15">
    <source>
        <dbReference type="SAM" id="Coils"/>
    </source>
</evidence>
<evidence type="ECO:0000259" key="18">
    <source>
        <dbReference type="PROSITE" id="PS51741"/>
    </source>
</evidence>
<evidence type="ECO:0000259" key="19">
    <source>
        <dbReference type="PROSITE" id="PS51860"/>
    </source>
</evidence>
<keyword evidence="6" id="KW-1003">Cell membrane</keyword>
<dbReference type="Pfam" id="PF25610">
    <property type="entry name" value="HR1_TOCA"/>
    <property type="match status" value="1"/>
</dbReference>
<dbReference type="PANTHER" id="PTHR15735:SF14">
    <property type="entry name" value="FORMIN-BINDING PROTEIN 1-LIKE"/>
    <property type="match status" value="1"/>
</dbReference>
<dbReference type="SMART" id="SM00055">
    <property type="entry name" value="FCH"/>
    <property type="match status" value="1"/>
</dbReference>
<comment type="subcellular location">
    <subcellularLocation>
        <location evidence="1">Cell membrane</location>
    </subcellularLocation>
    <subcellularLocation>
        <location evidence="3">Cytoplasm</location>
        <location evidence="3">Cell cortex</location>
    </subcellularLocation>
    <subcellularLocation>
        <location evidence="2">Cytoplasm</location>
        <location evidence="2">Cytoskeleton</location>
    </subcellularLocation>
</comment>
<dbReference type="Gene3D" id="1.20.1270.60">
    <property type="entry name" value="Arfaptin homology (AH) domain/BAR domain"/>
    <property type="match status" value="1"/>
</dbReference>